<dbReference type="Proteomes" id="UP000287563">
    <property type="component" value="Unassembled WGS sequence"/>
</dbReference>
<name>A0A444JJT6_9GAMM</name>
<keyword evidence="2" id="KW-1185">Reference proteome</keyword>
<organism evidence="1 2">
    <name type="scientific">Photobacterium chitinilyticum</name>
    <dbReference type="NCBI Taxonomy" id="2485123"/>
    <lineage>
        <taxon>Bacteria</taxon>
        <taxon>Pseudomonadati</taxon>
        <taxon>Pseudomonadota</taxon>
        <taxon>Gammaproteobacteria</taxon>
        <taxon>Vibrionales</taxon>
        <taxon>Vibrionaceae</taxon>
        <taxon>Photobacterium</taxon>
    </lineage>
</organism>
<comment type="caution">
    <text evidence="1">The sequence shown here is derived from an EMBL/GenBank/DDBJ whole genome shotgun (WGS) entry which is preliminary data.</text>
</comment>
<proteinExistence type="predicted"/>
<protein>
    <submittedName>
        <fullName evidence="1">Uncharacterized protein</fullName>
    </submittedName>
</protein>
<dbReference type="EMBL" id="RJLM01000015">
    <property type="protein sequence ID" value="RWX53351.1"/>
    <property type="molecule type" value="Genomic_DNA"/>
</dbReference>
<dbReference type="AlphaFoldDB" id="A0A444JJT6"/>
<evidence type="ECO:0000313" key="1">
    <source>
        <dbReference type="EMBL" id="RWX53351.1"/>
    </source>
</evidence>
<accession>A0A444JJT6</accession>
<reference evidence="1 2" key="1">
    <citation type="submission" date="2018-11" db="EMBL/GenBank/DDBJ databases">
        <title>Photobacterium sp. BEI247 sp. nov., a marine bacterium isolated from Yongle Blue Hole in the South China Sea.</title>
        <authorList>
            <person name="Wang X."/>
        </authorList>
    </citation>
    <scope>NUCLEOTIDE SEQUENCE [LARGE SCALE GENOMIC DNA]</scope>
    <source>
        <strain evidence="2">BEI247</strain>
    </source>
</reference>
<evidence type="ECO:0000313" key="2">
    <source>
        <dbReference type="Proteomes" id="UP000287563"/>
    </source>
</evidence>
<sequence>MRRASADSSLARTVLDTTRIATVDGTSAGQDDTKDSLQDEVRDTSRIEALRIYFGTKLGTPPGKEERVGTGCFDGSRNYRRTTLG</sequence>
<gene>
    <name evidence="1" type="ORF">EDI28_22315</name>
</gene>